<dbReference type="EMBL" id="GGEC01062796">
    <property type="protein sequence ID" value="MBX43280.1"/>
    <property type="molecule type" value="Transcribed_RNA"/>
</dbReference>
<evidence type="ECO:0000256" key="1">
    <source>
        <dbReference type="SAM" id="Phobius"/>
    </source>
</evidence>
<reference evidence="2" key="1">
    <citation type="submission" date="2018-02" db="EMBL/GenBank/DDBJ databases">
        <title>Rhizophora mucronata_Transcriptome.</title>
        <authorList>
            <person name="Meera S.P."/>
            <person name="Sreeshan A."/>
            <person name="Augustine A."/>
        </authorList>
    </citation>
    <scope>NUCLEOTIDE SEQUENCE</scope>
    <source>
        <tissue evidence="2">Leaf</tissue>
    </source>
</reference>
<accession>A0A2P2NLK9</accession>
<dbReference type="AlphaFoldDB" id="A0A2P2NLK9"/>
<feature type="transmembrane region" description="Helical" evidence="1">
    <location>
        <begin position="24"/>
        <end position="47"/>
    </location>
</feature>
<name>A0A2P2NLK9_RHIMU</name>
<keyword evidence="1" id="KW-0812">Transmembrane</keyword>
<evidence type="ECO:0000313" key="2">
    <source>
        <dbReference type="EMBL" id="MBX43280.1"/>
    </source>
</evidence>
<protein>
    <submittedName>
        <fullName evidence="2">Uncharacterized protein</fullName>
    </submittedName>
</protein>
<organism evidence="2">
    <name type="scientific">Rhizophora mucronata</name>
    <name type="common">Asiatic mangrove</name>
    <dbReference type="NCBI Taxonomy" id="61149"/>
    <lineage>
        <taxon>Eukaryota</taxon>
        <taxon>Viridiplantae</taxon>
        <taxon>Streptophyta</taxon>
        <taxon>Embryophyta</taxon>
        <taxon>Tracheophyta</taxon>
        <taxon>Spermatophyta</taxon>
        <taxon>Magnoliopsida</taxon>
        <taxon>eudicotyledons</taxon>
        <taxon>Gunneridae</taxon>
        <taxon>Pentapetalae</taxon>
        <taxon>rosids</taxon>
        <taxon>fabids</taxon>
        <taxon>Malpighiales</taxon>
        <taxon>Rhizophoraceae</taxon>
        <taxon>Rhizophora</taxon>
    </lineage>
</organism>
<proteinExistence type="predicted"/>
<sequence length="51" mass="6126">MFTHTHTPIYHILPIYPNKQILEYLIKVYLLVCTVQPTFCPFLTFFIPQNK</sequence>
<keyword evidence="1" id="KW-0472">Membrane</keyword>
<keyword evidence="1" id="KW-1133">Transmembrane helix</keyword>